<sequence>MLPSNQDQESEAWSHISSPPHDHFNNDLQNVESIISESAKNKVDQKATEKEKLPESHLYEMKCVCPKIGEKGKSPMAEFYELKSISKPKFSNLIQGGTSEKLKKEDNYDYYQDLAILKSIYHYFFNHGVIPYPNYSEHFINYIEASIPNLKFCGLALKTKIILLEKRFLAILKIAGYDPNIINPIHCEIFNLSMGLWG</sequence>
<organism evidence="2 3">
    <name type="scientific">Solanum bulbocastanum</name>
    <name type="common">Wild potato</name>
    <dbReference type="NCBI Taxonomy" id="147425"/>
    <lineage>
        <taxon>Eukaryota</taxon>
        <taxon>Viridiplantae</taxon>
        <taxon>Streptophyta</taxon>
        <taxon>Embryophyta</taxon>
        <taxon>Tracheophyta</taxon>
        <taxon>Spermatophyta</taxon>
        <taxon>Magnoliopsida</taxon>
        <taxon>eudicotyledons</taxon>
        <taxon>Gunneridae</taxon>
        <taxon>Pentapetalae</taxon>
        <taxon>asterids</taxon>
        <taxon>lamiids</taxon>
        <taxon>Solanales</taxon>
        <taxon>Solanaceae</taxon>
        <taxon>Solanoideae</taxon>
        <taxon>Solaneae</taxon>
        <taxon>Solanum</taxon>
    </lineage>
</organism>
<evidence type="ECO:0000256" key="1">
    <source>
        <dbReference type="SAM" id="MobiDB-lite"/>
    </source>
</evidence>
<comment type="caution">
    <text evidence="2">The sequence shown here is derived from an EMBL/GenBank/DDBJ whole genome shotgun (WGS) entry which is preliminary data.</text>
</comment>
<feature type="compositionally biased region" description="Basic and acidic residues" evidence="1">
    <location>
        <begin position="39"/>
        <end position="50"/>
    </location>
</feature>
<feature type="compositionally biased region" description="Polar residues" evidence="1">
    <location>
        <begin position="26"/>
        <end position="38"/>
    </location>
</feature>
<reference evidence="2 3" key="1">
    <citation type="submission" date="2024-02" db="EMBL/GenBank/DDBJ databases">
        <title>de novo genome assembly of Solanum bulbocastanum strain 11H21.</title>
        <authorList>
            <person name="Hosaka A.J."/>
        </authorList>
    </citation>
    <scope>NUCLEOTIDE SEQUENCE [LARGE SCALE GENOMIC DNA]</scope>
    <source>
        <tissue evidence="2">Young leaves</tissue>
    </source>
</reference>
<name>A0AAN8TBK7_SOLBU</name>
<dbReference type="InterPro" id="IPR007592">
    <property type="entry name" value="GEBP"/>
</dbReference>
<dbReference type="PANTHER" id="PTHR31662">
    <property type="entry name" value="BNAANNG10740D PROTEIN-RELATED"/>
    <property type="match status" value="1"/>
</dbReference>
<evidence type="ECO:0000313" key="2">
    <source>
        <dbReference type="EMBL" id="KAK6785538.1"/>
    </source>
</evidence>
<proteinExistence type="predicted"/>
<feature type="region of interest" description="Disordered" evidence="1">
    <location>
        <begin position="1"/>
        <end position="50"/>
    </location>
</feature>
<dbReference type="PANTHER" id="PTHR31662:SF66">
    <property type="entry name" value="ULP1 PROTEASE FAMILY, C-TERMINAL CATALYTIC DOMAIN CONTAINING PROTEIN"/>
    <property type="match status" value="1"/>
</dbReference>
<evidence type="ECO:0000313" key="3">
    <source>
        <dbReference type="Proteomes" id="UP001371456"/>
    </source>
</evidence>
<dbReference type="EMBL" id="JBANQN010000007">
    <property type="protein sequence ID" value="KAK6785538.1"/>
    <property type="molecule type" value="Genomic_DNA"/>
</dbReference>
<dbReference type="AlphaFoldDB" id="A0AAN8TBK7"/>
<accession>A0AAN8TBK7</accession>
<protein>
    <submittedName>
        <fullName evidence="2">Uncharacterized protein</fullName>
    </submittedName>
</protein>
<dbReference type="GO" id="GO:0006355">
    <property type="term" value="P:regulation of DNA-templated transcription"/>
    <property type="evidence" value="ECO:0007669"/>
    <property type="project" value="InterPro"/>
</dbReference>
<keyword evidence="3" id="KW-1185">Reference proteome</keyword>
<dbReference type="Proteomes" id="UP001371456">
    <property type="component" value="Unassembled WGS sequence"/>
</dbReference>
<gene>
    <name evidence="2" type="ORF">RDI58_018993</name>
</gene>
<dbReference type="GO" id="GO:0005634">
    <property type="term" value="C:nucleus"/>
    <property type="evidence" value="ECO:0007669"/>
    <property type="project" value="TreeGrafter"/>
</dbReference>